<dbReference type="EMBL" id="JBBGZA010000001">
    <property type="protein sequence ID" value="MEJ5093092.1"/>
    <property type="molecule type" value="Genomic_DNA"/>
</dbReference>
<evidence type="ECO:0000256" key="1">
    <source>
        <dbReference type="SAM" id="SignalP"/>
    </source>
</evidence>
<keyword evidence="3" id="KW-1185">Reference proteome</keyword>
<organism evidence="2 3">
    <name type="scientific">Sphingomonas molluscorum</name>
    <dbReference type="NCBI Taxonomy" id="418184"/>
    <lineage>
        <taxon>Bacteria</taxon>
        <taxon>Pseudomonadati</taxon>
        <taxon>Pseudomonadota</taxon>
        <taxon>Alphaproteobacteria</taxon>
        <taxon>Sphingomonadales</taxon>
        <taxon>Sphingomonadaceae</taxon>
        <taxon>Sphingomonas</taxon>
    </lineage>
</organism>
<dbReference type="Proteomes" id="UP001380365">
    <property type="component" value="Unassembled WGS sequence"/>
</dbReference>
<feature type="signal peptide" evidence="1">
    <location>
        <begin position="1"/>
        <end position="24"/>
    </location>
</feature>
<proteinExistence type="predicted"/>
<gene>
    <name evidence="2" type="ORF">WH159_00835</name>
</gene>
<sequence>MKRVLAATLAFAAAAMISGTPAAAQQATDLKVSAGKPYKHKLSGLRLPATLAGAPRIKAIAIGEDLLDVSASYESSDRAELLSLYVYRQASGALPVWFDRARWAVENRSDVYGKPVAAVGAPSFVPPGQQTASGLIATYTLNKGPYRSTGVAILPFGAWLVKLRYSSKTMEAASLATAMRTALAELEWPGTVPTAPPAVPITDCSTPLAASGKSRPVPADFKAMLMTALVGAAARTSSMEDAPSTRSVSWCRDTTALKEGTVYRPDSATDRYLIALSDAGRGVLVDPSPANSLPLEGKPAAPSWNVAFVDLGTTAYFQAQDRLPSPSHVLKQVVRGSVSSRVVTHGKKRDIDISRGALGNPSAK</sequence>
<comment type="caution">
    <text evidence="2">The sequence shown here is derived from an EMBL/GenBank/DDBJ whole genome shotgun (WGS) entry which is preliminary data.</text>
</comment>
<protein>
    <submittedName>
        <fullName evidence="2">Uncharacterized protein</fullName>
    </submittedName>
</protein>
<evidence type="ECO:0000313" key="3">
    <source>
        <dbReference type="Proteomes" id="UP001380365"/>
    </source>
</evidence>
<name>A0ABU8Q2E7_9SPHN</name>
<evidence type="ECO:0000313" key="2">
    <source>
        <dbReference type="EMBL" id="MEJ5093092.1"/>
    </source>
</evidence>
<accession>A0ABU8Q2E7</accession>
<dbReference type="RefSeq" id="WP_132883317.1">
    <property type="nucleotide sequence ID" value="NZ_JBBGZA010000001.1"/>
</dbReference>
<feature type="chain" id="PRO_5046199439" evidence="1">
    <location>
        <begin position="25"/>
        <end position="364"/>
    </location>
</feature>
<reference evidence="2 3" key="1">
    <citation type="submission" date="2023-12" db="EMBL/GenBank/DDBJ databases">
        <title>Gut-associated functions are favored during microbiome assembly across C. elegans life.</title>
        <authorList>
            <person name="Zimmermann J."/>
        </authorList>
    </citation>
    <scope>NUCLEOTIDE SEQUENCE [LARGE SCALE GENOMIC DNA]</scope>
    <source>
        <strain evidence="2 3">JUb134</strain>
    </source>
</reference>
<keyword evidence="1" id="KW-0732">Signal</keyword>